<dbReference type="PATRIC" id="fig|134601.6.peg.3744"/>
<dbReference type="RefSeq" id="WP_049748842.1">
    <property type="nucleotide sequence ID" value="NZ_CP012150.1"/>
</dbReference>
<dbReference type="OrthoDB" id="4762282at2"/>
<protein>
    <submittedName>
        <fullName evidence="1">Uncharacterized protein</fullName>
    </submittedName>
</protein>
<sequence length="106" mass="11698">MAWFLAMEGPANKAVLYQLQESVDTNKLAEEMVSAATIDRAVAVPALLQNNKQQVTVYVRPAAWGVWTFYQLSEEERQALAQAANPLVEALAQAARQNQAKNRPQG</sequence>
<organism evidence="1 2">
    <name type="scientific">Mycolicibacterium goodii</name>
    <name type="common">Mycobacterium goodii</name>
    <dbReference type="NCBI Taxonomy" id="134601"/>
    <lineage>
        <taxon>Bacteria</taxon>
        <taxon>Bacillati</taxon>
        <taxon>Actinomycetota</taxon>
        <taxon>Actinomycetes</taxon>
        <taxon>Mycobacteriales</taxon>
        <taxon>Mycobacteriaceae</taxon>
        <taxon>Mycolicibacterium</taxon>
    </lineage>
</organism>
<proteinExistence type="predicted"/>
<gene>
    <name evidence="1" type="ORF">AFA91_18065</name>
</gene>
<dbReference type="AlphaFoldDB" id="A0A0K0XGF1"/>
<name>A0A0K0XGF1_MYCGD</name>
<evidence type="ECO:0000313" key="1">
    <source>
        <dbReference type="EMBL" id="AKS36427.1"/>
    </source>
</evidence>
<reference evidence="1 2" key="1">
    <citation type="submission" date="2015-07" db="EMBL/GenBank/DDBJ databases">
        <title>Complete genome sequence of Mycobacterium goodii X7B, a facultative thermophilic biodesulfurizing bacterium.</title>
        <authorList>
            <person name="Yu B."/>
            <person name="Li F."/>
            <person name="Xu P."/>
        </authorList>
    </citation>
    <scope>NUCLEOTIDE SEQUENCE [LARGE SCALE GENOMIC DNA]</scope>
    <source>
        <strain evidence="1 2">X7B</strain>
    </source>
</reference>
<dbReference type="KEGG" id="mgo:AFA91_18065"/>
<evidence type="ECO:0000313" key="2">
    <source>
        <dbReference type="Proteomes" id="UP000062255"/>
    </source>
</evidence>
<accession>A0A0K0XGF1</accession>
<dbReference type="Proteomes" id="UP000062255">
    <property type="component" value="Chromosome"/>
</dbReference>
<dbReference type="EMBL" id="CP012150">
    <property type="protein sequence ID" value="AKS36427.1"/>
    <property type="molecule type" value="Genomic_DNA"/>
</dbReference>